<evidence type="ECO:0008006" key="5">
    <source>
        <dbReference type="Google" id="ProtNLM"/>
    </source>
</evidence>
<protein>
    <recommendedName>
        <fullName evidence="5">Transmembrane protein</fullName>
    </recommendedName>
</protein>
<feature type="transmembrane region" description="Helical" evidence="2">
    <location>
        <begin position="452"/>
        <end position="469"/>
    </location>
</feature>
<feature type="transmembrane region" description="Helical" evidence="2">
    <location>
        <begin position="383"/>
        <end position="406"/>
    </location>
</feature>
<name>A0ABP0LU47_9DINO</name>
<comment type="caution">
    <text evidence="3">The sequence shown here is derived from an EMBL/GenBank/DDBJ whole genome shotgun (WGS) entry which is preliminary data.</text>
</comment>
<proteinExistence type="predicted"/>
<feature type="transmembrane region" description="Helical" evidence="2">
    <location>
        <begin position="421"/>
        <end position="440"/>
    </location>
</feature>
<keyword evidence="2" id="KW-1133">Transmembrane helix</keyword>
<feature type="transmembrane region" description="Helical" evidence="2">
    <location>
        <begin position="236"/>
        <end position="255"/>
    </location>
</feature>
<accession>A0ABP0LU47</accession>
<keyword evidence="2" id="KW-0812">Transmembrane</keyword>
<keyword evidence="4" id="KW-1185">Reference proteome</keyword>
<gene>
    <name evidence="3" type="ORF">CCMP2556_LOCUS22707</name>
</gene>
<reference evidence="3 4" key="1">
    <citation type="submission" date="2024-02" db="EMBL/GenBank/DDBJ databases">
        <authorList>
            <person name="Chen Y."/>
            <person name="Shah S."/>
            <person name="Dougan E. K."/>
            <person name="Thang M."/>
            <person name="Chan C."/>
        </authorList>
    </citation>
    <scope>NUCLEOTIDE SEQUENCE [LARGE SCALE GENOMIC DNA]</scope>
</reference>
<evidence type="ECO:0000256" key="1">
    <source>
        <dbReference type="SAM" id="MobiDB-lite"/>
    </source>
</evidence>
<organism evidence="3 4">
    <name type="scientific">Durusdinium trenchii</name>
    <dbReference type="NCBI Taxonomy" id="1381693"/>
    <lineage>
        <taxon>Eukaryota</taxon>
        <taxon>Sar</taxon>
        <taxon>Alveolata</taxon>
        <taxon>Dinophyceae</taxon>
        <taxon>Suessiales</taxon>
        <taxon>Symbiodiniaceae</taxon>
        <taxon>Durusdinium</taxon>
    </lineage>
</organism>
<sequence length="590" mass="68229">MASSCSGAWSFLLGAMAQAHETSLKREKTTKDRAHKEKLEHFTRIAGIMKVNPSELKLRLREADDTDMKVHHEALTETQDEVEDHLEFITSLQLLNQAMRGRELQKWKAQESVMQMFATRCLSTIYAWMISAFWFEILKRVIIAMDPELAGDDISETLKDWRAFVGYLIYAVLAWLLVPIIQWKIREFDDKEDKYSRLHAAVDLQAKAMPMVLAWAFKDVVQYFLQWTDQVLWDEIVVSIVVVLFVTAATHCPPVKRAKKQVSSKEGDWNTLKNRYLNLPSNMLLGAGYSINQVASFCVKWLSQNVLSNLPTIASSVLQLVFQLIYFAGMSHAVLRLDAHYQRKKSQRAKLIEEYENDHELTAHEVSRFEMELKMASNLGDTLTHSLAFVYGWGISDTLNVLYYAFFMGCETYTKCTYQEVWYYAIVVTGVLGYYIRTLSQQQYRSTASRSYRTLMITAMSLTVGWAWMNVCQRTTDTFVDAWNEVRPSIWTKPLSYLFMLIFVYILMVEIYFQMLDELRFIKRERDEFHEAYPTIPDKEERSTIRNLMESGGQSMMADAEVLPERGEQSTAPSDSPERSPPMNAAERGV</sequence>
<evidence type="ECO:0000313" key="4">
    <source>
        <dbReference type="Proteomes" id="UP001642484"/>
    </source>
</evidence>
<feature type="transmembrane region" description="Helical" evidence="2">
    <location>
        <begin position="495"/>
        <end position="516"/>
    </location>
</feature>
<keyword evidence="2" id="KW-0472">Membrane</keyword>
<dbReference type="Proteomes" id="UP001642484">
    <property type="component" value="Unassembled WGS sequence"/>
</dbReference>
<feature type="transmembrane region" description="Helical" evidence="2">
    <location>
        <begin position="125"/>
        <end position="143"/>
    </location>
</feature>
<dbReference type="EMBL" id="CAXAMN010014224">
    <property type="protein sequence ID" value="CAK9042748.1"/>
    <property type="molecule type" value="Genomic_DNA"/>
</dbReference>
<feature type="transmembrane region" description="Helical" evidence="2">
    <location>
        <begin position="317"/>
        <end position="335"/>
    </location>
</feature>
<feature type="region of interest" description="Disordered" evidence="1">
    <location>
        <begin position="556"/>
        <end position="590"/>
    </location>
</feature>
<evidence type="ECO:0000313" key="3">
    <source>
        <dbReference type="EMBL" id="CAK9042748.1"/>
    </source>
</evidence>
<feature type="transmembrane region" description="Helical" evidence="2">
    <location>
        <begin position="164"/>
        <end position="185"/>
    </location>
</feature>
<feature type="transmembrane region" description="Helical" evidence="2">
    <location>
        <begin position="276"/>
        <end position="297"/>
    </location>
</feature>
<evidence type="ECO:0000256" key="2">
    <source>
        <dbReference type="SAM" id="Phobius"/>
    </source>
</evidence>